<feature type="compositionally biased region" description="Basic and acidic residues" evidence="1">
    <location>
        <begin position="70"/>
        <end position="109"/>
    </location>
</feature>
<protein>
    <recommendedName>
        <fullName evidence="5">Secreted protein</fullName>
    </recommendedName>
</protein>
<dbReference type="EMBL" id="BMSX01000014">
    <property type="protein sequence ID" value="GGR32085.1"/>
    <property type="molecule type" value="Genomic_DNA"/>
</dbReference>
<feature type="transmembrane region" description="Helical" evidence="2">
    <location>
        <begin position="16"/>
        <end position="37"/>
    </location>
</feature>
<organism evidence="3 4">
    <name type="scientific">Streptomyces aurantiogriseus</name>
    <dbReference type="NCBI Taxonomy" id="66870"/>
    <lineage>
        <taxon>Bacteria</taxon>
        <taxon>Bacillati</taxon>
        <taxon>Actinomycetota</taxon>
        <taxon>Actinomycetes</taxon>
        <taxon>Kitasatosporales</taxon>
        <taxon>Streptomycetaceae</taxon>
        <taxon>Streptomyces</taxon>
    </lineage>
</organism>
<dbReference type="AlphaFoldDB" id="A0A918CMC6"/>
<reference evidence="3" key="1">
    <citation type="journal article" date="2014" name="Int. J. Syst. Evol. Microbiol.">
        <title>Complete genome sequence of Corynebacterium casei LMG S-19264T (=DSM 44701T), isolated from a smear-ripened cheese.</title>
        <authorList>
            <consortium name="US DOE Joint Genome Institute (JGI-PGF)"/>
            <person name="Walter F."/>
            <person name="Albersmeier A."/>
            <person name="Kalinowski J."/>
            <person name="Ruckert C."/>
        </authorList>
    </citation>
    <scope>NUCLEOTIDE SEQUENCE</scope>
    <source>
        <strain evidence="3">JCM 4346</strain>
    </source>
</reference>
<evidence type="ECO:0008006" key="5">
    <source>
        <dbReference type="Google" id="ProtNLM"/>
    </source>
</evidence>
<gene>
    <name evidence="3" type="ORF">GCM10010251_55190</name>
</gene>
<keyword evidence="2" id="KW-0812">Transmembrane</keyword>
<feature type="compositionally biased region" description="Basic and acidic residues" evidence="1">
    <location>
        <begin position="47"/>
        <end position="58"/>
    </location>
</feature>
<dbReference type="Proteomes" id="UP000658320">
    <property type="component" value="Unassembled WGS sequence"/>
</dbReference>
<reference evidence="3" key="2">
    <citation type="submission" date="2020-09" db="EMBL/GenBank/DDBJ databases">
        <authorList>
            <person name="Sun Q."/>
            <person name="Ohkuma M."/>
        </authorList>
    </citation>
    <scope>NUCLEOTIDE SEQUENCE</scope>
    <source>
        <strain evidence="3">JCM 4346</strain>
    </source>
</reference>
<evidence type="ECO:0000256" key="2">
    <source>
        <dbReference type="SAM" id="Phobius"/>
    </source>
</evidence>
<proteinExistence type="predicted"/>
<name>A0A918CMC6_9ACTN</name>
<evidence type="ECO:0000313" key="3">
    <source>
        <dbReference type="EMBL" id="GGR32085.1"/>
    </source>
</evidence>
<comment type="caution">
    <text evidence="3">The sequence shown here is derived from an EMBL/GenBank/DDBJ whole genome shotgun (WGS) entry which is preliminary data.</text>
</comment>
<evidence type="ECO:0000313" key="4">
    <source>
        <dbReference type="Proteomes" id="UP000658320"/>
    </source>
</evidence>
<evidence type="ECO:0000256" key="1">
    <source>
        <dbReference type="SAM" id="MobiDB-lite"/>
    </source>
</evidence>
<dbReference type="InterPro" id="IPR045513">
    <property type="entry name" value="DUF6479"/>
</dbReference>
<keyword evidence="2" id="KW-0472">Membrane</keyword>
<keyword evidence="4" id="KW-1185">Reference proteome</keyword>
<feature type="compositionally biased region" description="Gly residues" evidence="1">
    <location>
        <begin position="113"/>
        <end position="123"/>
    </location>
</feature>
<accession>A0A918CMC6</accession>
<feature type="region of interest" description="Disordered" evidence="1">
    <location>
        <begin position="47"/>
        <end position="123"/>
    </location>
</feature>
<dbReference type="Pfam" id="PF20087">
    <property type="entry name" value="DUF6479"/>
    <property type="match status" value="1"/>
</dbReference>
<sequence>MDTYATAHLAASGGSALASVVLVVVGVALVLGLLWAFRLGYRVRRREPAPPRPHEQPRMPESGPVGQSHRAREPNEMPRPEDGERLTPHDLRPTGGRDSDDQSRPRWDRGSSGSFGSGGPGVR</sequence>
<dbReference type="RefSeq" id="WP_189940445.1">
    <property type="nucleotide sequence ID" value="NZ_BMSX01000014.1"/>
</dbReference>
<keyword evidence="2" id="KW-1133">Transmembrane helix</keyword>